<evidence type="ECO:0000313" key="13">
    <source>
        <dbReference type="Proteomes" id="UP000252707"/>
    </source>
</evidence>
<dbReference type="Gene3D" id="3.30.1380.10">
    <property type="match status" value="1"/>
</dbReference>
<protein>
    <recommendedName>
        <fullName evidence="11">Murein endopeptidase K</fullName>
    </recommendedName>
</protein>
<comment type="caution">
    <text evidence="12">The sequence shown here is derived from an EMBL/GenBank/DDBJ whole genome shotgun (WGS) entry which is preliminary data.</text>
</comment>
<name>A0A369BLC4_9GAMM</name>
<gene>
    <name evidence="12" type="ORF">DFQ59_1185</name>
</gene>
<keyword evidence="9" id="KW-0961">Cell wall biogenesis/degradation</keyword>
<evidence type="ECO:0000256" key="5">
    <source>
        <dbReference type="ARBA" id="ARBA00022729"/>
    </source>
</evidence>
<accession>A0A369BLC4</accession>
<dbReference type="Pfam" id="PF05951">
    <property type="entry name" value="Peptidase_M15_2"/>
    <property type="match status" value="1"/>
</dbReference>
<evidence type="ECO:0000256" key="6">
    <source>
        <dbReference type="ARBA" id="ARBA00022801"/>
    </source>
</evidence>
<evidence type="ECO:0000256" key="2">
    <source>
        <dbReference type="ARBA" id="ARBA00004776"/>
    </source>
</evidence>
<evidence type="ECO:0000256" key="4">
    <source>
        <dbReference type="ARBA" id="ARBA00022723"/>
    </source>
</evidence>
<dbReference type="GO" id="GO:0006508">
    <property type="term" value="P:proteolysis"/>
    <property type="evidence" value="ECO:0007669"/>
    <property type="project" value="UniProtKB-KW"/>
</dbReference>
<proteinExistence type="inferred from homology"/>
<dbReference type="CDD" id="cd14844">
    <property type="entry name" value="Zn-DD-carboxypeptidase_like"/>
    <property type="match status" value="1"/>
</dbReference>
<keyword evidence="6" id="KW-0378">Hydrolase</keyword>
<dbReference type="PANTHER" id="PTHR37425:SF1">
    <property type="entry name" value="OUTER MEMBRANE PROTEIN"/>
    <property type="match status" value="1"/>
</dbReference>
<dbReference type="GO" id="GO:0071555">
    <property type="term" value="P:cell wall organization"/>
    <property type="evidence" value="ECO:0007669"/>
    <property type="project" value="UniProtKB-KW"/>
</dbReference>
<evidence type="ECO:0000313" key="12">
    <source>
        <dbReference type="EMBL" id="RCX22392.1"/>
    </source>
</evidence>
<reference evidence="12 13" key="1">
    <citation type="submission" date="2018-07" db="EMBL/GenBank/DDBJ databases">
        <title>Genomic Encyclopedia of Type Strains, Phase IV (KMG-IV): sequencing the most valuable type-strain genomes for metagenomic binning, comparative biology and taxonomic classification.</title>
        <authorList>
            <person name="Goeker M."/>
        </authorList>
    </citation>
    <scope>NUCLEOTIDE SEQUENCE [LARGE SCALE GENOMIC DNA]</scope>
    <source>
        <strain evidence="12 13">DSM 26407</strain>
    </source>
</reference>
<dbReference type="GO" id="GO:0046872">
    <property type="term" value="F:metal ion binding"/>
    <property type="evidence" value="ECO:0007669"/>
    <property type="project" value="UniProtKB-KW"/>
</dbReference>
<organism evidence="12 13">
    <name type="scientific">Thioalbus denitrificans</name>
    <dbReference type="NCBI Taxonomy" id="547122"/>
    <lineage>
        <taxon>Bacteria</taxon>
        <taxon>Pseudomonadati</taxon>
        <taxon>Pseudomonadota</taxon>
        <taxon>Gammaproteobacteria</taxon>
        <taxon>Chromatiales</taxon>
        <taxon>Ectothiorhodospiraceae</taxon>
        <taxon>Thioalbus</taxon>
    </lineage>
</organism>
<dbReference type="EMBL" id="QPJY01000018">
    <property type="protein sequence ID" value="RCX22392.1"/>
    <property type="molecule type" value="Genomic_DNA"/>
</dbReference>
<keyword evidence="7" id="KW-0862">Zinc</keyword>
<evidence type="ECO:0000256" key="9">
    <source>
        <dbReference type="ARBA" id="ARBA00023316"/>
    </source>
</evidence>
<evidence type="ECO:0000256" key="10">
    <source>
        <dbReference type="ARBA" id="ARBA00093448"/>
    </source>
</evidence>
<dbReference type="AlphaFoldDB" id="A0A369BLC4"/>
<keyword evidence="3" id="KW-0645">Protease</keyword>
<dbReference type="PANTHER" id="PTHR37425">
    <property type="match status" value="1"/>
</dbReference>
<evidence type="ECO:0000256" key="8">
    <source>
        <dbReference type="ARBA" id="ARBA00023049"/>
    </source>
</evidence>
<dbReference type="Proteomes" id="UP000252707">
    <property type="component" value="Unassembled WGS sequence"/>
</dbReference>
<dbReference type="GO" id="GO:0008237">
    <property type="term" value="F:metallopeptidase activity"/>
    <property type="evidence" value="ECO:0007669"/>
    <property type="project" value="UniProtKB-KW"/>
</dbReference>
<dbReference type="RefSeq" id="WP_245937329.1">
    <property type="nucleotide sequence ID" value="NZ_QPJY01000018.1"/>
</dbReference>
<evidence type="ECO:0000256" key="1">
    <source>
        <dbReference type="ARBA" id="ARBA00001947"/>
    </source>
</evidence>
<keyword evidence="13" id="KW-1185">Reference proteome</keyword>
<evidence type="ECO:0000256" key="3">
    <source>
        <dbReference type="ARBA" id="ARBA00022670"/>
    </source>
</evidence>
<evidence type="ECO:0000256" key="7">
    <source>
        <dbReference type="ARBA" id="ARBA00022833"/>
    </source>
</evidence>
<sequence>MTRRRLLSTIEQPHCHHRRRFLGISLATAATLASPAALAKIGTERERHIAFLNLHTGERLRTTYWANGSYLDEGLDEINHILRDYRNDEVTSIDPELMDILHRLQLKVGCKGKSFEIISGYRSPATNAMLRAKSSGVAKRSLHMEGKAIDIRLPGCDLAHLRKAALSLQAGGVGYYPKSGFVHVDTGRVRSWG</sequence>
<dbReference type="InterPro" id="IPR010275">
    <property type="entry name" value="MepK"/>
</dbReference>
<dbReference type="InterPro" id="IPR006311">
    <property type="entry name" value="TAT_signal"/>
</dbReference>
<comment type="cofactor">
    <cofactor evidence="1">
        <name>Zn(2+)</name>
        <dbReference type="ChEBI" id="CHEBI:29105"/>
    </cofactor>
</comment>
<keyword evidence="8" id="KW-0482">Metalloprotease</keyword>
<dbReference type="InterPro" id="IPR009045">
    <property type="entry name" value="Zn_M74/Hedgehog-like"/>
</dbReference>
<dbReference type="PROSITE" id="PS51318">
    <property type="entry name" value="TAT"/>
    <property type="match status" value="1"/>
</dbReference>
<comment type="pathway">
    <text evidence="2">Cell wall biogenesis; cell wall polysaccharide biosynthesis.</text>
</comment>
<keyword evidence="5" id="KW-0732">Signal</keyword>
<dbReference type="SUPFAM" id="SSF55166">
    <property type="entry name" value="Hedgehog/DD-peptidase"/>
    <property type="match status" value="1"/>
</dbReference>
<evidence type="ECO:0000256" key="11">
    <source>
        <dbReference type="ARBA" id="ARBA00093666"/>
    </source>
</evidence>
<keyword evidence="4" id="KW-0479">Metal-binding</keyword>
<comment type="similarity">
    <text evidence="10">Belongs to the peptidase M15 family.</text>
</comment>